<keyword evidence="2" id="KW-0472">Membrane</keyword>
<dbReference type="RefSeq" id="WP_067898825.1">
    <property type="nucleotide sequence ID" value="NZ_VSFG01000012.1"/>
</dbReference>
<sequence>MRPDGDDPEPDDYGLPRVDVVVPDDARELDRDVVAYHREERRRRRRARIRRFGGPLTRFGVAVPIIAGALLVALLSGVLMTAFGPRPAPRPTGAQLAPRPSASPGRVGGLLPAGSVDLVAGEHTVMPLRDLRPGVIGIVPPAYECESVVAELAARTQESILNFWLVADPRPVNGKKGMSLKELKACAGTAHNGTPQILDDRSGVLASAYAPPRGAPRTPLPGKSVPGTPGPGTPGSGTPGPGITAVFVQPDGVVNEVVQAPRPGPELNEKVQSLKSG</sequence>
<protein>
    <submittedName>
        <fullName evidence="3">Uncharacterized protein</fullName>
    </submittedName>
</protein>
<organism evidence="3 4">
    <name type="scientific">Actinomadura chibensis</name>
    <dbReference type="NCBI Taxonomy" id="392828"/>
    <lineage>
        <taxon>Bacteria</taxon>
        <taxon>Bacillati</taxon>
        <taxon>Actinomycetota</taxon>
        <taxon>Actinomycetes</taxon>
        <taxon>Streptosporangiales</taxon>
        <taxon>Thermomonosporaceae</taxon>
        <taxon>Actinomadura</taxon>
    </lineage>
</organism>
<dbReference type="STRING" id="1220554.GCA_001552135_05973"/>
<gene>
    <name evidence="3" type="ORF">FXF69_38845</name>
</gene>
<dbReference type="EMBL" id="VSFG01000012">
    <property type="protein sequence ID" value="TYB40960.1"/>
    <property type="molecule type" value="Genomic_DNA"/>
</dbReference>
<dbReference type="Proteomes" id="UP000323380">
    <property type="component" value="Unassembled WGS sequence"/>
</dbReference>
<dbReference type="AlphaFoldDB" id="A0A5D0N946"/>
<evidence type="ECO:0000313" key="3">
    <source>
        <dbReference type="EMBL" id="TYB40960.1"/>
    </source>
</evidence>
<feature type="region of interest" description="Disordered" evidence="1">
    <location>
        <begin position="258"/>
        <end position="277"/>
    </location>
</feature>
<reference evidence="3 4" key="1">
    <citation type="submission" date="2019-08" db="EMBL/GenBank/DDBJ databases">
        <title>Actinomadura sp. nov. CYP1-5 isolated from mountain soil.</title>
        <authorList>
            <person name="Songsumanus A."/>
            <person name="Kuncharoen N."/>
            <person name="Kudo T."/>
            <person name="Yuki M."/>
            <person name="Igarashi Y."/>
            <person name="Tanasupawat S."/>
        </authorList>
    </citation>
    <scope>NUCLEOTIDE SEQUENCE [LARGE SCALE GENOMIC DNA]</scope>
    <source>
        <strain evidence="3 4">JCM 14158</strain>
    </source>
</reference>
<evidence type="ECO:0000256" key="1">
    <source>
        <dbReference type="SAM" id="MobiDB-lite"/>
    </source>
</evidence>
<evidence type="ECO:0000313" key="4">
    <source>
        <dbReference type="Proteomes" id="UP000323380"/>
    </source>
</evidence>
<name>A0A5D0N946_9ACTN</name>
<proteinExistence type="predicted"/>
<comment type="caution">
    <text evidence="3">The sequence shown here is derived from an EMBL/GenBank/DDBJ whole genome shotgun (WGS) entry which is preliminary data.</text>
</comment>
<accession>A0A5D0N946</accession>
<keyword evidence="2" id="KW-1133">Transmembrane helix</keyword>
<keyword evidence="2" id="KW-0812">Transmembrane</keyword>
<evidence type="ECO:0000256" key="2">
    <source>
        <dbReference type="SAM" id="Phobius"/>
    </source>
</evidence>
<keyword evidence="4" id="KW-1185">Reference proteome</keyword>
<feature type="transmembrane region" description="Helical" evidence="2">
    <location>
        <begin position="56"/>
        <end position="83"/>
    </location>
</feature>
<feature type="region of interest" description="Disordered" evidence="1">
    <location>
        <begin position="207"/>
        <end position="246"/>
    </location>
</feature>